<sequence length="128" mass="14245">MSNPIPPLAVNPLALSLEHHLLRVLNLSSPTTRAEAIRKVQKRYPAMTRLGTPERPTPAAAAAWQALISAGWCRYVQQGARHGHVLTGLAEGRLQQLWRQQVESPYIESLRATHGDEVARRVAEELED</sequence>
<dbReference type="OrthoDB" id="77733at2"/>
<dbReference type="Proteomes" id="UP000286287">
    <property type="component" value="Unassembled WGS sequence"/>
</dbReference>
<dbReference type="AlphaFoldDB" id="A0A418VFY7"/>
<gene>
    <name evidence="1" type="ORF">D3875_02875</name>
</gene>
<protein>
    <submittedName>
        <fullName evidence="1">Uncharacterized protein</fullName>
    </submittedName>
</protein>
<comment type="caution">
    <text evidence="1">The sequence shown here is derived from an EMBL/GenBank/DDBJ whole genome shotgun (WGS) entry which is preliminary data.</text>
</comment>
<evidence type="ECO:0000313" key="2">
    <source>
        <dbReference type="Proteomes" id="UP000286287"/>
    </source>
</evidence>
<proteinExistence type="predicted"/>
<dbReference type="EMBL" id="QYUJ01000008">
    <property type="protein sequence ID" value="RJF74956.1"/>
    <property type="molecule type" value="Genomic_DNA"/>
</dbReference>
<name>A0A418VFY7_9DEIO</name>
<evidence type="ECO:0000313" key="1">
    <source>
        <dbReference type="EMBL" id="RJF74956.1"/>
    </source>
</evidence>
<dbReference type="RefSeq" id="WP_119760966.1">
    <property type="nucleotide sequence ID" value="NZ_QYUJ01000008.1"/>
</dbReference>
<reference evidence="1 2" key="1">
    <citation type="submission" date="2018-09" db="EMBL/GenBank/DDBJ databases">
        <authorList>
            <person name="Zhu H."/>
        </authorList>
    </citation>
    <scope>NUCLEOTIDE SEQUENCE [LARGE SCALE GENOMIC DNA]</scope>
    <source>
        <strain evidence="1 2">K2S05-167</strain>
    </source>
</reference>
<keyword evidence="2" id="KW-1185">Reference proteome</keyword>
<organism evidence="1 2">
    <name type="scientific">Deinococcus cavernae</name>
    <dbReference type="NCBI Taxonomy" id="2320857"/>
    <lineage>
        <taxon>Bacteria</taxon>
        <taxon>Thermotogati</taxon>
        <taxon>Deinococcota</taxon>
        <taxon>Deinococci</taxon>
        <taxon>Deinococcales</taxon>
        <taxon>Deinococcaceae</taxon>
        <taxon>Deinococcus</taxon>
    </lineage>
</organism>
<accession>A0A418VFY7</accession>